<dbReference type="Proteomes" id="UP000887579">
    <property type="component" value="Unplaced"/>
</dbReference>
<proteinExistence type="predicted"/>
<sequence length="398" mass="44784">MASSSTNSQQQRNETNGLILDEFKATIDINCPICFEVFNDPLLLRCGHTFCKKCTDTLIQGARENAQQQYHYGTPSMACPECRAEMPADRRALVKNYRLADIIHQFNSLKTDSTDAAAAHVVNNPSPAPRPEIKCNTCGEMTETKHIFYCLWCSTGRPDPFFACGTCCVNVHNGHEKVPHSQMSTPEEREIFVNNVMTMLRDASNNIQADFNDATRITPEYHALKNKMKDSFIHWDPVLNNLRTNSKLTKSNIDEHNDIISNFLNLCHETVNQLKQIEKKHSDDVNGLCTTFSANVVTTFNTFNQSPNIPMISLPSTSSPLNGNFAYPGPNRHIGRPRRVVAFARRRVNNSNNATIRAASMFPSNMDRMNNGNHSNASVRQSEPFLQSQRPIDSDDDL</sequence>
<name>A0AC34FSA0_9BILA</name>
<evidence type="ECO:0000313" key="2">
    <source>
        <dbReference type="WBParaSite" id="ES5_v2.g20299.t1"/>
    </source>
</evidence>
<organism evidence="1 2">
    <name type="scientific">Panagrolaimus sp. ES5</name>
    <dbReference type="NCBI Taxonomy" id="591445"/>
    <lineage>
        <taxon>Eukaryota</taxon>
        <taxon>Metazoa</taxon>
        <taxon>Ecdysozoa</taxon>
        <taxon>Nematoda</taxon>
        <taxon>Chromadorea</taxon>
        <taxon>Rhabditida</taxon>
        <taxon>Tylenchina</taxon>
        <taxon>Panagrolaimomorpha</taxon>
        <taxon>Panagrolaimoidea</taxon>
        <taxon>Panagrolaimidae</taxon>
        <taxon>Panagrolaimus</taxon>
    </lineage>
</organism>
<reference evidence="2" key="1">
    <citation type="submission" date="2022-11" db="UniProtKB">
        <authorList>
            <consortium name="WormBaseParasite"/>
        </authorList>
    </citation>
    <scope>IDENTIFICATION</scope>
</reference>
<protein>
    <submittedName>
        <fullName evidence="2">RING-type domain-containing protein</fullName>
    </submittedName>
</protein>
<evidence type="ECO:0000313" key="1">
    <source>
        <dbReference type="Proteomes" id="UP000887579"/>
    </source>
</evidence>
<dbReference type="WBParaSite" id="ES5_v2.g20299.t1">
    <property type="protein sequence ID" value="ES5_v2.g20299.t1"/>
    <property type="gene ID" value="ES5_v2.g20299"/>
</dbReference>
<accession>A0AC34FSA0</accession>